<evidence type="ECO:0000256" key="1">
    <source>
        <dbReference type="ARBA" id="ARBA00020269"/>
    </source>
</evidence>
<keyword evidence="3 8" id="KW-1048">Host nucleus</keyword>
<dbReference type="Pfam" id="PF00424">
    <property type="entry name" value="REV"/>
    <property type="match status" value="1"/>
</dbReference>
<dbReference type="InterPro" id="IPR000625">
    <property type="entry name" value="REV_protein"/>
</dbReference>
<accession>A0A0K2GUS8</accession>
<keyword evidence="4 8" id="KW-0509">mRNA transport</keyword>
<keyword evidence="2 8" id="KW-0813">Transport</keyword>
<keyword evidence="6 8" id="KW-1035">Host cytoplasm</keyword>
<comment type="subcellular location">
    <subcellularLocation>
        <location evidence="8">Host cytoplasm</location>
    </subcellularLocation>
    <subcellularLocation>
        <location evidence="8">Host nucleus</location>
        <location evidence="8">Host nucleolus</location>
    </subcellularLocation>
</comment>
<dbReference type="Gene3D" id="6.10.140.630">
    <property type="match status" value="1"/>
</dbReference>
<dbReference type="GO" id="GO:0051028">
    <property type="term" value="P:mRNA transport"/>
    <property type="evidence" value="ECO:0007669"/>
    <property type="project" value="UniProtKB-KW"/>
</dbReference>
<sequence>MSDLEEEELRRRIRFIHFLHQTNPYPTGPGTARRRRQRRRRWRKRWQQILALADRVHSFPDPPVDSPLDLAVQQLQRLNIQELPDPPPADPVDPQENQCSSNSN</sequence>
<feature type="compositionally biased region" description="Polar residues" evidence="9">
    <location>
        <begin position="95"/>
        <end position="104"/>
    </location>
</feature>
<dbReference type="GO" id="GO:0003723">
    <property type="term" value="F:RNA binding"/>
    <property type="evidence" value="ECO:0007669"/>
    <property type="project" value="UniProtKB-KW"/>
</dbReference>
<evidence type="ECO:0000256" key="6">
    <source>
        <dbReference type="ARBA" id="ARBA00023200"/>
    </source>
</evidence>
<dbReference type="Proteomes" id="UP000258569">
    <property type="component" value="Segment"/>
</dbReference>
<feature type="region of interest" description="Disordered" evidence="9">
    <location>
        <begin position="81"/>
        <end position="104"/>
    </location>
</feature>
<proteinExistence type="predicted"/>
<evidence type="ECO:0000256" key="7">
    <source>
        <dbReference type="ARBA" id="ARBA00031496"/>
    </source>
</evidence>
<evidence type="ECO:0000256" key="5">
    <source>
        <dbReference type="ARBA" id="ARBA00022884"/>
    </source>
</evidence>
<evidence type="ECO:0000256" key="3">
    <source>
        <dbReference type="ARBA" id="ARBA00022562"/>
    </source>
</evidence>
<dbReference type="GO" id="GO:0003700">
    <property type="term" value="F:DNA-binding transcription factor activity"/>
    <property type="evidence" value="ECO:0007669"/>
    <property type="project" value="InterPro"/>
</dbReference>
<dbReference type="GO" id="GO:0030430">
    <property type="term" value="C:host cell cytoplasm"/>
    <property type="evidence" value="ECO:0007669"/>
    <property type="project" value="UniProtKB-SubCell"/>
</dbReference>
<comment type="function">
    <text evidence="8">Escorts unspliced or incompletely spliced viral pre-mRNAs (late transcripts) out of the nucleus of infected cells. These pre-mRNAs carry a recognition sequence called Rev responsive element (RRE) located in the env gene, that is not present in fully spliced viral mRNAs (early transcripts). This function is essential since most viral proteins are translated from unspliced or partially spliced pre-mRNAs which cannot exit the nucleus by the pathway used by fully processed cellular mRNAs.</text>
</comment>
<evidence type="ECO:0000256" key="4">
    <source>
        <dbReference type="ARBA" id="ARBA00022816"/>
    </source>
</evidence>
<protein>
    <recommendedName>
        <fullName evidence="1 8">Protein Rev</fullName>
    </recommendedName>
    <alternativeName>
        <fullName evidence="7 8">Regulator of expression of viral proteins</fullName>
    </alternativeName>
</protein>
<comment type="subunit">
    <text evidence="8">Homomultimer; when bound to the RRE. Multimeric assembly is essential for activity.</text>
</comment>
<evidence type="ECO:0000313" key="11">
    <source>
        <dbReference type="Proteomes" id="UP000258569"/>
    </source>
</evidence>
<evidence type="ECO:0000313" key="10">
    <source>
        <dbReference type="EMBL" id="ALA65442.1"/>
    </source>
</evidence>
<dbReference type="EMBL" id="KP890355">
    <property type="protein sequence ID" value="ALA65442.1"/>
    <property type="molecule type" value="Genomic_RNA"/>
</dbReference>
<reference evidence="10 11" key="1">
    <citation type="submission" date="2015-03" db="EMBL/GenBank/DDBJ databases">
        <title>Natural history of epidemic and non-epidemic HIV-2 groups.</title>
        <authorList>
            <person name="Bond N.G."/>
            <person name="Lauck M."/>
            <person name="Maness N.J."/>
            <person name="O'Connor D.H."/>
            <person name="Marx P.A."/>
        </authorList>
    </citation>
    <scope>NUCLEOTIDE SEQUENCE [LARGE SCALE GENOMIC DNA]</scope>
    <source>
        <strain evidence="10">NWK08</strain>
    </source>
</reference>
<evidence type="ECO:0000256" key="2">
    <source>
        <dbReference type="ARBA" id="ARBA00022448"/>
    </source>
</evidence>
<evidence type="ECO:0000256" key="8">
    <source>
        <dbReference type="RuleBase" id="RU364044"/>
    </source>
</evidence>
<organismHost>
    <name type="scientific">Homo sapiens</name>
    <name type="common">Human</name>
    <dbReference type="NCBI Taxonomy" id="9606"/>
</organismHost>
<dbReference type="GO" id="GO:0044196">
    <property type="term" value="C:host cell nucleolus"/>
    <property type="evidence" value="ECO:0007669"/>
    <property type="project" value="UniProtKB-SubCell"/>
</dbReference>
<organism evidence="10 11">
    <name type="scientific">Human immunodeficiency virus 2</name>
    <dbReference type="NCBI Taxonomy" id="11709"/>
    <lineage>
        <taxon>Viruses</taxon>
        <taxon>Riboviria</taxon>
        <taxon>Pararnavirae</taxon>
        <taxon>Artverviricota</taxon>
        <taxon>Revtraviricetes</taxon>
        <taxon>Ortervirales</taxon>
        <taxon>Retroviridae</taxon>
        <taxon>Orthoretrovirinae</taxon>
        <taxon>Lentivirus</taxon>
        <taxon>Lentivirus humimdef2</taxon>
    </lineage>
</organism>
<evidence type="ECO:0000256" key="9">
    <source>
        <dbReference type="SAM" id="MobiDB-lite"/>
    </source>
</evidence>
<gene>
    <name evidence="8 10" type="primary">rev</name>
</gene>
<feature type="region of interest" description="Disordered" evidence="9">
    <location>
        <begin position="20"/>
        <end position="40"/>
    </location>
</feature>
<keyword evidence="5 8" id="KW-0694">RNA-binding</keyword>
<name>A0A0K2GUS8_9HIV2</name>